<keyword evidence="2" id="KW-1133">Transmembrane helix</keyword>
<dbReference type="RefSeq" id="WP_138078496.1">
    <property type="nucleotide sequence ID" value="NZ_CP040004.1"/>
</dbReference>
<evidence type="ECO:0000256" key="1">
    <source>
        <dbReference type="SAM" id="MobiDB-lite"/>
    </source>
</evidence>
<evidence type="ECO:0000313" key="4">
    <source>
        <dbReference type="Proteomes" id="UP000310639"/>
    </source>
</evidence>
<keyword evidence="2" id="KW-0472">Membrane</keyword>
<evidence type="ECO:0000313" key="3">
    <source>
        <dbReference type="EMBL" id="QCT41986.1"/>
    </source>
</evidence>
<dbReference type="Proteomes" id="UP000310639">
    <property type="component" value="Chromosome"/>
</dbReference>
<dbReference type="KEGG" id="nft:FBF37_00675"/>
<keyword evidence="4" id="KW-1185">Reference proteome</keyword>
<proteinExistence type="predicted"/>
<feature type="region of interest" description="Disordered" evidence="1">
    <location>
        <begin position="41"/>
        <end position="134"/>
    </location>
</feature>
<sequence>MKQINRQRGSVMTFTVVGVVLAILALGLLYTARQQDNNAVVPVATDNNSQKQELAQKDEKADQNKSETAKPNTTTNTQSNNSQKQEQPKNQSTGNAQKPSATQQPAPTTSTGPATPTAPAAATNGSSTANLPTTGPADHIGELLVVGVIPGMAVAYFRSRKVV</sequence>
<gene>
    <name evidence="3" type="ORF">FBF37_00675</name>
</gene>
<dbReference type="EMBL" id="CP040004">
    <property type="protein sequence ID" value="QCT41986.1"/>
    <property type="molecule type" value="Genomic_DNA"/>
</dbReference>
<protein>
    <submittedName>
        <fullName evidence="3">Uncharacterized protein</fullName>
    </submittedName>
</protein>
<reference evidence="3 4" key="1">
    <citation type="submission" date="2019-04" db="EMBL/GenBank/DDBJ databases">
        <title>Saccharibacteria TM7 genomes.</title>
        <authorList>
            <person name="Bor B."/>
            <person name="He X."/>
            <person name="Chen T."/>
            <person name="Dewhirst F.E."/>
        </authorList>
    </citation>
    <scope>NUCLEOTIDE SEQUENCE [LARGE SCALE GENOMIC DNA]</scope>
    <source>
        <strain evidence="3 4">BB001</strain>
    </source>
</reference>
<feature type="transmembrane region" description="Helical" evidence="2">
    <location>
        <begin position="140"/>
        <end position="157"/>
    </location>
</feature>
<feature type="compositionally biased region" description="Polar residues" evidence="1">
    <location>
        <begin position="84"/>
        <end position="98"/>
    </location>
</feature>
<feature type="compositionally biased region" description="Basic and acidic residues" evidence="1">
    <location>
        <begin position="54"/>
        <end position="68"/>
    </location>
</feature>
<keyword evidence="2" id="KW-0812">Transmembrane</keyword>
<feature type="transmembrane region" description="Helical" evidence="2">
    <location>
        <begin position="12"/>
        <end position="32"/>
    </location>
</feature>
<dbReference type="AlphaFoldDB" id="A0A4V1GDJ3"/>
<feature type="compositionally biased region" description="Low complexity" evidence="1">
    <location>
        <begin position="99"/>
        <end position="130"/>
    </location>
</feature>
<name>A0A4V1GDJ3_9BACT</name>
<organism evidence="3 4">
    <name type="scientific">Candidatus Nanosynbacter featherlites</name>
    <dbReference type="NCBI Taxonomy" id="2572088"/>
    <lineage>
        <taxon>Bacteria</taxon>
        <taxon>Candidatus Saccharimonadota</taxon>
        <taxon>Candidatus Saccharimonadia</taxon>
        <taxon>Candidatus Nanosynbacterales</taxon>
        <taxon>Candidatus Nanosynbacteraceae</taxon>
        <taxon>Candidatus Nanosynbacter</taxon>
    </lineage>
</organism>
<evidence type="ECO:0000256" key="2">
    <source>
        <dbReference type="SAM" id="Phobius"/>
    </source>
</evidence>
<accession>A0A4V1GDJ3</accession>
<feature type="compositionally biased region" description="Low complexity" evidence="1">
    <location>
        <begin position="72"/>
        <end position="83"/>
    </location>
</feature>